<comment type="caution">
    <text evidence="2">The sequence shown here is derived from an EMBL/GenBank/DDBJ whole genome shotgun (WGS) entry which is preliminary data.</text>
</comment>
<evidence type="ECO:0000313" key="3">
    <source>
        <dbReference type="Proteomes" id="UP000777438"/>
    </source>
</evidence>
<accession>A0A9P8WI03</accession>
<dbReference type="InterPro" id="IPR001810">
    <property type="entry name" value="F-box_dom"/>
</dbReference>
<dbReference type="Pfam" id="PF00646">
    <property type="entry name" value="F-box"/>
    <property type="match status" value="1"/>
</dbReference>
<organism evidence="2 3">
    <name type="scientific">Thelonectria olida</name>
    <dbReference type="NCBI Taxonomy" id="1576542"/>
    <lineage>
        <taxon>Eukaryota</taxon>
        <taxon>Fungi</taxon>
        <taxon>Dikarya</taxon>
        <taxon>Ascomycota</taxon>
        <taxon>Pezizomycotina</taxon>
        <taxon>Sordariomycetes</taxon>
        <taxon>Hypocreomycetidae</taxon>
        <taxon>Hypocreales</taxon>
        <taxon>Nectriaceae</taxon>
        <taxon>Thelonectria</taxon>
    </lineage>
</organism>
<dbReference type="InterPro" id="IPR036047">
    <property type="entry name" value="F-box-like_dom_sf"/>
</dbReference>
<dbReference type="EMBL" id="JAGPYM010000001">
    <property type="protein sequence ID" value="KAH6899846.1"/>
    <property type="molecule type" value="Genomic_DNA"/>
</dbReference>
<dbReference type="PROSITE" id="PS50181">
    <property type="entry name" value="FBOX"/>
    <property type="match status" value="1"/>
</dbReference>
<proteinExistence type="predicted"/>
<dbReference type="OrthoDB" id="4986826at2759"/>
<dbReference type="AlphaFoldDB" id="A0A9P8WI03"/>
<reference evidence="2 3" key="1">
    <citation type="journal article" date="2021" name="Nat. Commun.">
        <title>Genetic determinants of endophytism in the Arabidopsis root mycobiome.</title>
        <authorList>
            <person name="Mesny F."/>
            <person name="Miyauchi S."/>
            <person name="Thiergart T."/>
            <person name="Pickel B."/>
            <person name="Atanasova L."/>
            <person name="Karlsson M."/>
            <person name="Huettel B."/>
            <person name="Barry K.W."/>
            <person name="Haridas S."/>
            <person name="Chen C."/>
            <person name="Bauer D."/>
            <person name="Andreopoulos W."/>
            <person name="Pangilinan J."/>
            <person name="LaButti K."/>
            <person name="Riley R."/>
            <person name="Lipzen A."/>
            <person name="Clum A."/>
            <person name="Drula E."/>
            <person name="Henrissat B."/>
            <person name="Kohler A."/>
            <person name="Grigoriev I.V."/>
            <person name="Martin F.M."/>
            <person name="Hacquard S."/>
        </authorList>
    </citation>
    <scope>NUCLEOTIDE SEQUENCE [LARGE SCALE GENOMIC DNA]</scope>
    <source>
        <strain evidence="2 3">MPI-CAGE-CH-0241</strain>
    </source>
</reference>
<keyword evidence="3" id="KW-1185">Reference proteome</keyword>
<dbReference type="CDD" id="cd09917">
    <property type="entry name" value="F-box_SF"/>
    <property type="match status" value="1"/>
</dbReference>
<gene>
    <name evidence="2" type="ORF">B0T10DRAFT_8985</name>
</gene>
<feature type="domain" description="F-box" evidence="1">
    <location>
        <begin position="1"/>
        <end position="43"/>
    </location>
</feature>
<sequence>MDKLPLELVEEILHHVPSSSVPTARLTSRTFNAILSRRAFSVLSCFIHDPVAAKATLTRTARDPARRTRAIWSPHCLVPERLPITESFLLALWVSLHAGQSWAPSSEHQQLTVEALQDSLGGHDDLKVTPETLRETMFRYALYLSYVSRQDKVAPQSWVFDFLLNRNAEVAATKLWGKMETVKQPPVIAYWEGVSRIDLK</sequence>
<dbReference type="Proteomes" id="UP000777438">
    <property type="component" value="Unassembled WGS sequence"/>
</dbReference>
<evidence type="ECO:0000313" key="2">
    <source>
        <dbReference type="EMBL" id="KAH6899846.1"/>
    </source>
</evidence>
<dbReference type="SMART" id="SM00256">
    <property type="entry name" value="FBOX"/>
    <property type="match status" value="1"/>
</dbReference>
<dbReference type="SUPFAM" id="SSF81383">
    <property type="entry name" value="F-box domain"/>
    <property type="match status" value="1"/>
</dbReference>
<evidence type="ECO:0000259" key="1">
    <source>
        <dbReference type="PROSITE" id="PS50181"/>
    </source>
</evidence>
<protein>
    <recommendedName>
        <fullName evidence="1">F-box domain-containing protein</fullName>
    </recommendedName>
</protein>
<name>A0A9P8WI03_9HYPO</name>